<dbReference type="InterPro" id="IPR013154">
    <property type="entry name" value="ADH-like_N"/>
</dbReference>
<dbReference type="CDD" id="cd05188">
    <property type="entry name" value="MDR"/>
    <property type="match status" value="1"/>
</dbReference>
<dbReference type="GO" id="GO:0016491">
    <property type="term" value="F:oxidoreductase activity"/>
    <property type="evidence" value="ECO:0007669"/>
    <property type="project" value="TreeGrafter"/>
</dbReference>
<dbReference type="InterPro" id="IPR013149">
    <property type="entry name" value="ADH-like_C"/>
</dbReference>
<dbReference type="GO" id="GO:0005739">
    <property type="term" value="C:mitochondrion"/>
    <property type="evidence" value="ECO:0007669"/>
    <property type="project" value="TreeGrafter"/>
</dbReference>
<dbReference type="AlphaFoldDB" id="A0A9P4I5Z5"/>
<dbReference type="InterPro" id="IPR036291">
    <property type="entry name" value="NAD(P)-bd_dom_sf"/>
</dbReference>
<evidence type="ECO:0000313" key="4">
    <source>
        <dbReference type="Proteomes" id="UP000799772"/>
    </source>
</evidence>
<dbReference type="OrthoDB" id="5407715at2759"/>
<dbReference type="Pfam" id="PF08240">
    <property type="entry name" value="ADH_N"/>
    <property type="match status" value="1"/>
</dbReference>
<feature type="domain" description="Alcohol dehydrogenase-like N-terminal" evidence="2">
    <location>
        <begin position="33"/>
        <end position="146"/>
    </location>
</feature>
<dbReference type="Gene3D" id="3.40.50.720">
    <property type="entry name" value="NAD(P)-binding Rossmann-like Domain"/>
    <property type="match status" value="1"/>
</dbReference>
<dbReference type="SUPFAM" id="SSF51735">
    <property type="entry name" value="NAD(P)-binding Rossmann-fold domains"/>
    <property type="match status" value="1"/>
</dbReference>
<keyword evidence="4" id="KW-1185">Reference proteome</keyword>
<dbReference type="PANTHER" id="PTHR43677:SF4">
    <property type="entry name" value="QUINONE OXIDOREDUCTASE-LIKE PROTEIN 2"/>
    <property type="match status" value="1"/>
</dbReference>
<dbReference type="PANTHER" id="PTHR43677">
    <property type="entry name" value="SHORT-CHAIN DEHYDROGENASE/REDUCTASE"/>
    <property type="match status" value="1"/>
</dbReference>
<name>A0A9P4I5Z5_9PEZI</name>
<evidence type="ECO:0000313" key="3">
    <source>
        <dbReference type="EMBL" id="KAF2094098.1"/>
    </source>
</evidence>
<organism evidence="3 4">
    <name type="scientific">Rhizodiscina lignyota</name>
    <dbReference type="NCBI Taxonomy" id="1504668"/>
    <lineage>
        <taxon>Eukaryota</taxon>
        <taxon>Fungi</taxon>
        <taxon>Dikarya</taxon>
        <taxon>Ascomycota</taxon>
        <taxon>Pezizomycotina</taxon>
        <taxon>Dothideomycetes</taxon>
        <taxon>Pleosporomycetidae</taxon>
        <taxon>Aulographales</taxon>
        <taxon>Rhizodiscinaceae</taxon>
        <taxon>Rhizodiscina</taxon>
    </lineage>
</organism>
<evidence type="ECO:0000259" key="1">
    <source>
        <dbReference type="Pfam" id="PF00107"/>
    </source>
</evidence>
<dbReference type="InterPro" id="IPR051397">
    <property type="entry name" value="Zn-ADH-like_protein"/>
</dbReference>
<reference evidence="3" key="1">
    <citation type="journal article" date="2020" name="Stud. Mycol.">
        <title>101 Dothideomycetes genomes: a test case for predicting lifestyles and emergence of pathogens.</title>
        <authorList>
            <person name="Haridas S."/>
            <person name="Albert R."/>
            <person name="Binder M."/>
            <person name="Bloem J."/>
            <person name="Labutti K."/>
            <person name="Salamov A."/>
            <person name="Andreopoulos B."/>
            <person name="Baker S."/>
            <person name="Barry K."/>
            <person name="Bills G."/>
            <person name="Bluhm B."/>
            <person name="Cannon C."/>
            <person name="Castanera R."/>
            <person name="Culley D."/>
            <person name="Daum C."/>
            <person name="Ezra D."/>
            <person name="Gonzalez J."/>
            <person name="Henrissat B."/>
            <person name="Kuo A."/>
            <person name="Liang C."/>
            <person name="Lipzen A."/>
            <person name="Lutzoni F."/>
            <person name="Magnuson J."/>
            <person name="Mondo S."/>
            <person name="Nolan M."/>
            <person name="Ohm R."/>
            <person name="Pangilinan J."/>
            <person name="Park H.-J."/>
            <person name="Ramirez L."/>
            <person name="Alfaro M."/>
            <person name="Sun H."/>
            <person name="Tritt A."/>
            <person name="Yoshinaga Y."/>
            <person name="Zwiers L.-H."/>
            <person name="Turgeon B."/>
            <person name="Goodwin S."/>
            <person name="Spatafora J."/>
            <person name="Crous P."/>
            <person name="Grigoriev I."/>
        </authorList>
    </citation>
    <scope>NUCLEOTIDE SEQUENCE</scope>
    <source>
        <strain evidence="3">CBS 133067</strain>
    </source>
</reference>
<proteinExistence type="predicted"/>
<dbReference type="InterPro" id="IPR011032">
    <property type="entry name" value="GroES-like_sf"/>
</dbReference>
<gene>
    <name evidence="3" type="ORF">NA57DRAFT_80517</name>
</gene>
<dbReference type="Gene3D" id="3.90.180.10">
    <property type="entry name" value="Medium-chain alcohol dehydrogenases, catalytic domain"/>
    <property type="match status" value="1"/>
</dbReference>
<feature type="domain" description="Alcohol dehydrogenase-like C-terminal" evidence="1">
    <location>
        <begin position="200"/>
        <end position="329"/>
    </location>
</feature>
<dbReference type="EMBL" id="ML978135">
    <property type="protein sequence ID" value="KAF2094098.1"/>
    <property type="molecule type" value="Genomic_DNA"/>
</dbReference>
<dbReference type="Proteomes" id="UP000799772">
    <property type="component" value="Unassembled WGS sequence"/>
</dbReference>
<evidence type="ECO:0000259" key="2">
    <source>
        <dbReference type="Pfam" id="PF08240"/>
    </source>
</evidence>
<comment type="caution">
    <text evidence="3">The sequence shown here is derived from an EMBL/GenBank/DDBJ whole genome shotgun (WGS) entry which is preliminary data.</text>
</comment>
<dbReference type="Pfam" id="PF00107">
    <property type="entry name" value="ADH_zinc_N"/>
    <property type="match status" value="1"/>
</dbReference>
<protein>
    <submittedName>
        <fullName evidence="3">Alcohol dehydrogenase</fullName>
    </submittedName>
</protein>
<accession>A0A9P4I5Z5</accession>
<sequence>MAPLPETHHALVQRVYAEPLKVEDIPVPKPTAGSAVIKVEVANIISYMRDIYNGVRKYQYPTPLVPGTMCIGRVAALGSDATLLKEGQLAYVDCTIRGRDDPGAIILSGIAEGGTEGSKALMHGEWRDSSYAEYMKAPLENCHPVDEAKFCSPVSEGGLGYNIGQLAWLGIPLVPYGGLKSINLQAGETVVIAPATGGFGGGAVLIALAMGARVIAMGRNADALAKLKKFDSRVETVQMVGDVEKEVAALKKFGRIDAFLDISPSQAQDSTHFKSCILSLRPEGRVSLMGGILGDLPLPHRFIMRFNITLKGKWMYYREDIPALIKLIEHGNLKLDHVKLIGTYPLEEWKEAFDVAADKTGLGEIVLLKPQY</sequence>
<dbReference type="SUPFAM" id="SSF50129">
    <property type="entry name" value="GroES-like"/>
    <property type="match status" value="1"/>
</dbReference>